<dbReference type="CDD" id="cd00751">
    <property type="entry name" value="thiolase"/>
    <property type="match status" value="1"/>
</dbReference>
<dbReference type="InterPro" id="IPR020616">
    <property type="entry name" value="Thiolase_N"/>
</dbReference>
<feature type="domain" description="Thiolase N-terminal" evidence="6">
    <location>
        <begin position="3"/>
        <end position="189"/>
    </location>
</feature>
<evidence type="ECO:0000256" key="4">
    <source>
        <dbReference type="ARBA" id="ARBA00030755"/>
    </source>
</evidence>
<evidence type="ECO:0000256" key="3">
    <source>
        <dbReference type="ARBA" id="ARBA00023315"/>
    </source>
</evidence>
<dbReference type="Pfam" id="PF00108">
    <property type="entry name" value="Thiolase_N"/>
    <property type="match status" value="1"/>
</dbReference>
<evidence type="ECO:0000256" key="2">
    <source>
        <dbReference type="ARBA" id="ARBA00022679"/>
    </source>
</evidence>
<dbReference type="Proteomes" id="UP000077407">
    <property type="component" value="Unassembled WGS sequence"/>
</dbReference>
<evidence type="ECO:0000256" key="5">
    <source>
        <dbReference type="RuleBase" id="RU003557"/>
    </source>
</evidence>
<dbReference type="PATRIC" id="fig|1538.10.peg.6"/>
<organism evidence="8 9">
    <name type="scientific">Clostridium ljungdahlii</name>
    <dbReference type="NCBI Taxonomy" id="1538"/>
    <lineage>
        <taxon>Bacteria</taxon>
        <taxon>Bacillati</taxon>
        <taxon>Bacillota</taxon>
        <taxon>Clostridia</taxon>
        <taxon>Eubacteriales</taxon>
        <taxon>Clostridiaceae</taxon>
        <taxon>Clostridium</taxon>
    </lineage>
</organism>
<keyword evidence="2 5" id="KW-0808">Transferase</keyword>
<keyword evidence="3 5" id="KW-0012">Acyltransferase</keyword>
<dbReference type="AlphaFoldDB" id="A0A162J4L3"/>
<accession>A0A162J4L3</accession>
<dbReference type="InterPro" id="IPR020617">
    <property type="entry name" value="Thiolase_C"/>
</dbReference>
<protein>
    <recommendedName>
        <fullName evidence="4">Acetoacetyl-CoA thiolase</fullName>
    </recommendedName>
</protein>
<dbReference type="GO" id="GO:0016747">
    <property type="term" value="F:acyltransferase activity, transferring groups other than amino-acyl groups"/>
    <property type="evidence" value="ECO:0007669"/>
    <property type="project" value="InterPro"/>
</dbReference>
<dbReference type="NCBIfam" id="TIGR01930">
    <property type="entry name" value="AcCoA-C-Actrans"/>
    <property type="match status" value="1"/>
</dbReference>
<evidence type="ECO:0000313" key="8">
    <source>
        <dbReference type="EMBL" id="OAA90205.1"/>
    </source>
</evidence>
<name>A0A162J4L3_9CLOT</name>
<evidence type="ECO:0000313" key="9">
    <source>
        <dbReference type="Proteomes" id="UP000077407"/>
    </source>
</evidence>
<gene>
    <name evidence="8" type="primary">thlA</name>
    <name evidence="8" type="ORF">WY13_01108</name>
</gene>
<comment type="caution">
    <text evidence="8">The sequence shown here is derived from an EMBL/GenBank/DDBJ whole genome shotgun (WGS) entry which is preliminary data.</text>
</comment>
<dbReference type="InterPro" id="IPR002155">
    <property type="entry name" value="Thiolase"/>
</dbReference>
<dbReference type="PANTHER" id="PTHR18919:SF151">
    <property type="entry name" value="BLR2427 PROTEIN"/>
    <property type="match status" value="1"/>
</dbReference>
<comment type="similarity">
    <text evidence="1 5">Belongs to the thiolase-like superfamily. Thiolase family.</text>
</comment>
<evidence type="ECO:0000256" key="1">
    <source>
        <dbReference type="ARBA" id="ARBA00010982"/>
    </source>
</evidence>
<dbReference type="InterPro" id="IPR016039">
    <property type="entry name" value="Thiolase-like"/>
</dbReference>
<reference evidence="8 9" key="1">
    <citation type="journal article" date="2015" name="Biotechnol. Bioeng.">
        <title>Genome sequence and phenotypic characterization of Caulobacter segnis.</title>
        <authorList>
            <person name="Patel S."/>
            <person name="Fletcher B."/>
            <person name="Scott D.C."/>
            <person name="Ely B."/>
        </authorList>
    </citation>
    <scope>NUCLEOTIDE SEQUENCE [LARGE SCALE GENOMIC DNA]</scope>
    <source>
        <strain evidence="8 9">ERI-2</strain>
    </source>
</reference>
<dbReference type="EMBL" id="LITT01000011">
    <property type="protein sequence ID" value="OAA90205.1"/>
    <property type="molecule type" value="Genomic_DNA"/>
</dbReference>
<dbReference type="PROSITE" id="PS00737">
    <property type="entry name" value="THIOLASE_2"/>
    <property type="match status" value="1"/>
</dbReference>
<dbReference type="InterPro" id="IPR020613">
    <property type="entry name" value="Thiolase_CS"/>
</dbReference>
<dbReference type="SUPFAM" id="SSF53901">
    <property type="entry name" value="Thiolase-like"/>
    <property type="match status" value="1"/>
</dbReference>
<dbReference type="Gene3D" id="3.40.47.10">
    <property type="match status" value="2"/>
</dbReference>
<feature type="domain" description="Thiolase C-terminal" evidence="7">
    <location>
        <begin position="198"/>
        <end position="318"/>
    </location>
</feature>
<evidence type="ECO:0000259" key="6">
    <source>
        <dbReference type="Pfam" id="PF00108"/>
    </source>
</evidence>
<proteinExistence type="inferred from homology"/>
<dbReference type="PANTHER" id="PTHR18919">
    <property type="entry name" value="ACETYL-COA C-ACYLTRANSFERASE"/>
    <property type="match status" value="1"/>
</dbReference>
<evidence type="ECO:0000259" key="7">
    <source>
        <dbReference type="Pfam" id="PF02803"/>
    </source>
</evidence>
<dbReference type="Pfam" id="PF02803">
    <property type="entry name" value="Thiolase_C"/>
    <property type="match status" value="1"/>
</dbReference>
<sequence>MSLLEAGLPFDAVGTTIDFQCGSGLKAINLAGNLIKSGQRKLIIVGGSESTSLAPNKQYNPKDYRYKGKDIFFKRAQFSPYSIGDPDMIEGAENTAKYCGITRKDMDIWALQSHIKALESRDKNKLEDIICGIQTDKKFIKEDENIRKKPSLKLIERAMPILNRHGTITAGNTCSTNDGAALIIMASEDIVQKYNLRPQAVWIGGESAGVDPNLFPLGAIAASEKLLKLKNLKIADIDLMEINEAFAVKVLAFLKHFNYPKYRINVFGGAIAYGHPYGASGGIIMLHLLEALKDRNKEVGMAAVGVAGGLGEAAIIERCD</sequence>